<evidence type="ECO:0008006" key="3">
    <source>
        <dbReference type="Google" id="ProtNLM"/>
    </source>
</evidence>
<dbReference type="EMBL" id="CAJDYZ010002542">
    <property type="protein sequence ID" value="CAD1469497.1"/>
    <property type="molecule type" value="Genomic_DNA"/>
</dbReference>
<dbReference type="OrthoDB" id="443524at2759"/>
<dbReference type="AlphaFoldDB" id="A0A6V7GWS1"/>
<sequence>MYTFNKVVRKLVKDLRIFHKWSITSNFSTISSHDYKNINVKVAIKAVNTLYENLNKNKKLNPKIITNSEAFENICKVILKDIKSLSRYDTINILRVLLFFNVPTDSLLIQTLFQMIRVSLNNLTIGQIMILYNMLYKIEKISPLSESLLHALPHVFKQQAEIELNSDSTNLLQVLQFCSMINDFKVKRQILMILCNNHEKINLGNVITIFDAIYSLPKLCPFSKQLLVYIQNMILTNYRLLNFNKIEHLLRCISKKILDSEMEFYNEKLIDKLCSQLSFVLSSNTTFQQNLIILKHLNNMYYNNISLLDCLIEKFLKDINILEKCSINDIDTFIKGFIIADYIPNNWENVSRMLQNFMINLDCSIHNTVFTVFRLLSLKCYHPELIEKAFALYNKSFYEKNSVLFGKDITLTMLRLYWCMEHEDYKIPYLINCLKEVVGGTEYIKSDLKTKFGEFVDYVVVIQPDGSFMNTSSYDNITFVEELVSLSECSKILFFAFPIEAYSINKRNLLSTVKIQLKAIETLPGFHSFVINPYSWTKFSNKERLLHIQNIIKLKQ</sequence>
<dbReference type="Proteomes" id="UP000752696">
    <property type="component" value="Unassembled WGS sequence"/>
</dbReference>
<name>A0A6V7GWS1_9HYME</name>
<reference evidence="1" key="1">
    <citation type="submission" date="2020-07" db="EMBL/GenBank/DDBJ databases">
        <authorList>
            <person name="Nazaruddin N."/>
        </authorList>
    </citation>
    <scope>NUCLEOTIDE SEQUENCE</scope>
</reference>
<protein>
    <recommendedName>
        <fullName evidence="3">RAP domain-containing protein</fullName>
    </recommendedName>
</protein>
<evidence type="ECO:0000313" key="2">
    <source>
        <dbReference type="Proteomes" id="UP000752696"/>
    </source>
</evidence>
<gene>
    <name evidence="1" type="ORF">MHI_LOCUS129673</name>
</gene>
<keyword evidence="2" id="KW-1185">Reference proteome</keyword>
<evidence type="ECO:0000313" key="1">
    <source>
        <dbReference type="EMBL" id="CAD1469497.1"/>
    </source>
</evidence>
<organism evidence="1 2">
    <name type="scientific">Heterotrigona itama</name>
    <dbReference type="NCBI Taxonomy" id="395501"/>
    <lineage>
        <taxon>Eukaryota</taxon>
        <taxon>Metazoa</taxon>
        <taxon>Ecdysozoa</taxon>
        <taxon>Arthropoda</taxon>
        <taxon>Hexapoda</taxon>
        <taxon>Insecta</taxon>
        <taxon>Pterygota</taxon>
        <taxon>Neoptera</taxon>
        <taxon>Endopterygota</taxon>
        <taxon>Hymenoptera</taxon>
        <taxon>Apocrita</taxon>
        <taxon>Aculeata</taxon>
        <taxon>Apoidea</taxon>
        <taxon>Anthophila</taxon>
        <taxon>Apidae</taxon>
        <taxon>Heterotrigona</taxon>
    </lineage>
</organism>
<comment type="caution">
    <text evidence="1">The sequence shown here is derived from an EMBL/GenBank/DDBJ whole genome shotgun (WGS) entry which is preliminary data.</text>
</comment>
<accession>A0A6V7GWS1</accession>
<proteinExistence type="predicted"/>